<sequence>MWLVTSTAALLTLPSQANDIDFSLGTGYPYFIIPEVSFPINNARQRLYANYKIGLDDGFSVGFEHSLTTDNTHAIGILAGAIGARDDERPCPNTADNDSSSASLGEAIACGLLEVFDDETTNGVGLSYSYNHNGLNHSGFRIRFELGYGKGKDSDESRADAGIILSYQF</sequence>
<name>A0A3E0TWF9_9GAMM</name>
<dbReference type="AlphaFoldDB" id="A0A3E0TWF9"/>
<evidence type="ECO:0000313" key="1">
    <source>
        <dbReference type="EMBL" id="REL28976.1"/>
    </source>
</evidence>
<organism evidence="1 2">
    <name type="scientific">Thalassotalea euphylliae</name>
    <dbReference type="NCBI Taxonomy" id="1655234"/>
    <lineage>
        <taxon>Bacteria</taxon>
        <taxon>Pseudomonadati</taxon>
        <taxon>Pseudomonadota</taxon>
        <taxon>Gammaproteobacteria</taxon>
        <taxon>Alteromonadales</taxon>
        <taxon>Colwelliaceae</taxon>
        <taxon>Thalassotalea</taxon>
    </lineage>
</organism>
<proteinExistence type="predicted"/>
<dbReference type="Proteomes" id="UP000256478">
    <property type="component" value="Unassembled WGS sequence"/>
</dbReference>
<dbReference type="EMBL" id="QUOU01000001">
    <property type="protein sequence ID" value="REL28976.1"/>
    <property type="molecule type" value="Genomic_DNA"/>
</dbReference>
<comment type="caution">
    <text evidence="1">The sequence shown here is derived from an EMBL/GenBank/DDBJ whole genome shotgun (WGS) entry which is preliminary data.</text>
</comment>
<reference evidence="1 2" key="1">
    <citation type="submission" date="2018-08" db="EMBL/GenBank/DDBJ databases">
        <title>Thalassotalea euphylliae genome.</title>
        <authorList>
            <person name="Summers S."/>
            <person name="Rice S.A."/>
            <person name="Freckelton M.L."/>
            <person name="Nedved B.T."/>
            <person name="Hadfield M.G."/>
        </authorList>
    </citation>
    <scope>NUCLEOTIDE SEQUENCE [LARGE SCALE GENOMIC DNA]</scope>
    <source>
        <strain evidence="1 2">H1</strain>
    </source>
</reference>
<dbReference type="OrthoDB" id="6313698at2"/>
<protein>
    <recommendedName>
        <fullName evidence="3">Outer membrane protein beta-barrel domain-containing protein</fullName>
    </recommendedName>
</protein>
<evidence type="ECO:0008006" key="3">
    <source>
        <dbReference type="Google" id="ProtNLM"/>
    </source>
</evidence>
<accession>A0A3E0TWF9</accession>
<gene>
    <name evidence="1" type="ORF">DXX93_15485</name>
</gene>
<evidence type="ECO:0000313" key="2">
    <source>
        <dbReference type="Proteomes" id="UP000256478"/>
    </source>
</evidence>